<dbReference type="RefSeq" id="WP_338250759.1">
    <property type="nucleotide sequence ID" value="NZ_AP028907.1"/>
</dbReference>
<name>A0ABM8ISD3_9CREN</name>
<dbReference type="GeneID" id="89288071"/>
<proteinExistence type="predicted"/>
<protein>
    <submittedName>
        <fullName evidence="1">Uncharacterized protein</fullName>
    </submittedName>
</protein>
<organism evidence="1 2">
    <name type="scientific">Pyrodictium abyssi</name>
    <dbReference type="NCBI Taxonomy" id="54256"/>
    <lineage>
        <taxon>Archaea</taxon>
        <taxon>Thermoproteota</taxon>
        <taxon>Thermoprotei</taxon>
        <taxon>Desulfurococcales</taxon>
        <taxon>Pyrodictiaceae</taxon>
        <taxon>Pyrodictium</taxon>
    </lineage>
</organism>
<accession>A0ABM8ISD3</accession>
<dbReference type="Proteomes" id="UP001341135">
    <property type="component" value="Chromosome"/>
</dbReference>
<evidence type="ECO:0000313" key="1">
    <source>
        <dbReference type="EMBL" id="BES80478.1"/>
    </source>
</evidence>
<dbReference type="EMBL" id="AP028907">
    <property type="protein sequence ID" value="BES80478.1"/>
    <property type="molecule type" value="Genomic_DNA"/>
</dbReference>
<reference evidence="1 2" key="1">
    <citation type="submission" date="2023-09" db="EMBL/GenBank/DDBJ databases">
        <title>Pyrofollis japonicus gen. nov. sp. nov., a novel member of the family Pyrodictiaceae isolated from the Iheya North hydrothermal field.</title>
        <authorList>
            <person name="Miyazaki U."/>
            <person name="Sanari M."/>
            <person name="Tame A."/>
            <person name="Kitajima M."/>
            <person name="Okamoto A."/>
            <person name="Sawayama S."/>
            <person name="Miyazaki J."/>
            <person name="Takai K."/>
            <person name="Nakagawa S."/>
        </authorList>
    </citation>
    <scope>NUCLEOTIDE SEQUENCE [LARGE SCALE GENOMIC DNA]</scope>
    <source>
        <strain evidence="1 2">AV2</strain>
    </source>
</reference>
<sequence length="364" mass="40228">MHRLYEEACQGLRLCPRPLPPGLRGAEPSILARVDPLLASSITGGEPALYYEGLWLLQGLLRRLRGRECPYCGRPALHAAGAWSISVEGVEGKAILEGLVPLCGSCLLTYRLDEAFSRGLLREAVRHLVVVNWVPEDVALAVVDRVLGEWKETLRVRRWSIEMPGLLDYGMDRDHVGVLEELAERLVNPPYLVEDEWLLVLGGDAEAQRARAAEALEALCEGRLGAAALAAKAAELGLSTEPKRIKMYVESLIARDVCRKPLYKALEMLEGAWLLMVPRRLRAWLVVALAEEAEKSPWLLRLETPLGPREPAPVAIYTASVFDVAGIAEAARRLHELLPGQPLAMAYKPGLPGHRLANHLLYSY</sequence>
<evidence type="ECO:0000313" key="2">
    <source>
        <dbReference type="Proteomes" id="UP001341135"/>
    </source>
</evidence>
<keyword evidence="2" id="KW-1185">Reference proteome</keyword>
<gene>
    <name evidence="1" type="ORF">PABY_00450</name>
</gene>